<sequence>MTVHIAGNLAQVNADIRNRAMNDAPGGCPSASFDGHAGRVR</sequence>
<protein>
    <submittedName>
        <fullName evidence="1">Uncharacterized protein</fullName>
    </submittedName>
</protein>
<dbReference type="PATRIC" id="fig|1114964.3.peg.4302"/>
<gene>
    <name evidence="1" type="ORF">L485_21945</name>
</gene>
<evidence type="ECO:0000313" key="1">
    <source>
        <dbReference type="EMBL" id="EQA96747.1"/>
    </source>
</evidence>
<dbReference type="Proteomes" id="UP000015524">
    <property type="component" value="Unassembled WGS sequence"/>
</dbReference>
<dbReference type="AlphaFoldDB" id="T0G9N1"/>
<accession>T0G9N1</accession>
<comment type="caution">
    <text evidence="1">The sequence shown here is derived from an EMBL/GenBank/DDBJ whole genome shotgun (WGS) entry which is preliminary data.</text>
</comment>
<name>T0G9N1_9SPHN</name>
<organism evidence="1 2">
    <name type="scientific">Sphingobium baderi LL03</name>
    <dbReference type="NCBI Taxonomy" id="1114964"/>
    <lineage>
        <taxon>Bacteria</taxon>
        <taxon>Pseudomonadati</taxon>
        <taxon>Pseudomonadota</taxon>
        <taxon>Alphaproteobacteria</taxon>
        <taxon>Sphingomonadales</taxon>
        <taxon>Sphingomonadaceae</taxon>
        <taxon>Sphingobium</taxon>
    </lineage>
</organism>
<evidence type="ECO:0000313" key="2">
    <source>
        <dbReference type="Proteomes" id="UP000015524"/>
    </source>
</evidence>
<reference evidence="1 2" key="1">
    <citation type="journal article" date="2013" name="Genome Announc.">
        <title>Draft Genome Sequence of a Hexachlorocyclohexane-Degrading Bacterium, Sphingobium baderi Strain LL03T.</title>
        <authorList>
            <person name="Kaur J."/>
            <person name="Verma H."/>
            <person name="Tripathi C."/>
            <person name="Khurana J.P."/>
            <person name="Lal R."/>
        </authorList>
    </citation>
    <scope>NUCLEOTIDE SEQUENCE [LARGE SCALE GENOMIC DNA]</scope>
    <source>
        <strain evidence="1 2">LL03</strain>
    </source>
</reference>
<dbReference type="EMBL" id="ATIB01000088">
    <property type="protein sequence ID" value="EQA96747.1"/>
    <property type="molecule type" value="Genomic_DNA"/>
</dbReference>
<proteinExistence type="predicted"/>
<keyword evidence="2" id="KW-1185">Reference proteome</keyword>